<dbReference type="SUPFAM" id="SSF53448">
    <property type="entry name" value="Nucleotide-diphospho-sugar transferases"/>
    <property type="match status" value="1"/>
</dbReference>
<evidence type="ECO:0000313" key="14">
    <source>
        <dbReference type="EMBL" id="RXK55681.1"/>
    </source>
</evidence>
<keyword evidence="7" id="KW-0328">Glycosyltransferase</keyword>
<evidence type="ECO:0000256" key="10">
    <source>
        <dbReference type="ARBA" id="ARBA00022989"/>
    </source>
</evidence>
<accession>A0A4Q1CA10</accession>
<comment type="subcellular location">
    <subcellularLocation>
        <location evidence="1">Cell inner membrane</location>
        <topology evidence="1">Multi-pass membrane protein</topology>
    </subcellularLocation>
</comment>
<evidence type="ECO:0000256" key="11">
    <source>
        <dbReference type="ARBA" id="ARBA00023136"/>
    </source>
</evidence>
<dbReference type="NCBIfam" id="NF003962">
    <property type="entry name" value="PRK05454.2-5"/>
    <property type="match status" value="1"/>
</dbReference>
<dbReference type="GO" id="GO:0005886">
    <property type="term" value="C:plasma membrane"/>
    <property type="evidence" value="ECO:0007669"/>
    <property type="project" value="UniProtKB-SubCell"/>
</dbReference>
<evidence type="ECO:0000313" key="15">
    <source>
        <dbReference type="Proteomes" id="UP000290218"/>
    </source>
</evidence>
<feature type="transmembrane region" description="Helical" evidence="12">
    <location>
        <begin position="463"/>
        <end position="486"/>
    </location>
</feature>
<dbReference type="PANTHER" id="PTHR43867">
    <property type="entry name" value="CELLULOSE SYNTHASE CATALYTIC SUBUNIT A [UDP-FORMING]"/>
    <property type="match status" value="1"/>
</dbReference>
<keyword evidence="11 12" id="KW-0472">Membrane</keyword>
<dbReference type="InterPro" id="IPR029044">
    <property type="entry name" value="Nucleotide-diphossugar_trans"/>
</dbReference>
<protein>
    <recommendedName>
        <fullName evidence="4">Glucans biosynthesis glucosyltransferase H</fullName>
    </recommendedName>
</protein>
<comment type="caution">
    <text evidence="14">The sequence shown here is derived from an EMBL/GenBank/DDBJ whole genome shotgun (WGS) entry which is preliminary data.</text>
</comment>
<feature type="transmembrane region" description="Helical" evidence="12">
    <location>
        <begin position="58"/>
        <end position="81"/>
    </location>
</feature>
<dbReference type="Pfam" id="PF13632">
    <property type="entry name" value="Glyco_trans_2_3"/>
    <property type="match status" value="1"/>
</dbReference>
<dbReference type="NCBIfam" id="NF003958">
    <property type="entry name" value="PRK05454.2-1"/>
    <property type="match status" value="1"/>
</dbReference>
<reference evidence="14 15" key="1">
    <citation type="submission" date="2019-01" db="EMBL/GenBank/DDBJ databases">
        <title>Lacunisphaera sp. strain TWA-58.</title>
        <authorList>
            <person name="Chen W.-M."/>
        </authorList>
    </citation>
    <scope>NUCLEOTIDE SEQUENCE [LARGE SCALE GENOMIC DNA]</scope>
    <source>
        <strain evidence="14 15">TWA-58</strain>
    </source>
</reference>
<evidence type="ECO:0000256" key="2">
    <source>
        <dbReference type="ARBA" id="ARBA00005001"/>
    </source>
</evidence>
<keyword evidence="5" id="KW-1003">Cell membrane</keyword>
<dbReference type="InterPro" id="IPR001173">
    <property type="entry name" value="Glyco_trans_2-like"/>
</dbReference>
<dbReference type="RefSeq" id="WP_129047046.1">
    <property type="nucleotide sequence ID" value="NZ_SDHX01000001.1"/>
</dbReference>
<feature type="transmembrane region" description="Helical" evidence="12">
    <location>
        <begin position="20"/>
        <end position="38"/>
    </location>
</feature>
<gene>
    <name evidence="14" type="primary">mdoH</name>
    <name evidence="14" type="ORF">ESB00_07305</name>
</gene>
<comment type="pathway">
    <text evidence="2">Glycan metabolism; osmoregulated periplasmic glucan (OPG) biosynthesis.</text>
</comment>
<evidence type="ECO:0000256" key="5">
    <source>
        <dbReference type="ARBA" id="ARBA00022475"/>
    </source>
</evidence>
<evidence type="ECO:0000256" key="3">
    <source>
        <dbReference type="ARBA" id="ARBA00009337"/>
    </source>
</evidence>
<evidence type="ECO:0000256" key="4">
    <source>
        <dbReference type="ARBA" id="ARBA00020585"/>
    </source>
</evidence>
<evidence type="ECO:0000256" key="7">
    <source>
        <dbReference type="ARBA" id="ARBA00022676"/>
    </source>
</evidence>
<feature type="transmembrane region" description="Helical" evidence="12">
    <location>
        <begin position="543"/>
        <end position="564"/>
    </location>
</feature>
<feature type="transmembrane region" description="Helical" evidence="12">
    <location>
        <begin position="381"/>
        <end position="403"/>
    </location>
</feature>
<keyword evidence="10 12" id="KW-1133">Transmembrane helix</keyword>
<dbReference type="PANTHER" id="PTHR43867:SF5">
    <property type="entry name" value="GLUCANS BIOSYNTHESIS GLUCOSYLTRANSFERASE H"/>
    <property type="match status" value="1"/>
</dbReference>
<keyword evidence="15" id="KW-1185">Reference proteome</keyword>
<dbReference type="Proteomes" id="UP000290218">
    <property type="component" value="Unassembled WGS sequence"/>
</dbReference>
<keyword evidence="8 14" id="KW-0808">Transferase</keyword>
<evidence type="ECO:0000256" key="1">
    <source>
        <dbReference type="ARBA" id="ARBA00004429"/>
    </source>
</evidence>
<dbReference type="GO" id="GO:0016758">
    <property type="term" value="F:hexosyltransferase activity"/>
    <property type="evidence" value="ECO:0007669"/>
    <property type="project" value="TreeGrafter"/>
</dbReference>
<dbReference type="CDD" id="cd04191">
    <property type="entry name" value="Glucan_BSP_MdoH"/>
    <property type="match status" value="1"/>
</dbReference>
<sequence length="717" mass="81594">MPTAFTVEQVDKTRVSRRRATFFSLIFLLTALAAWFMADLLWQGPFTLARVADLPLLILFTILFAHVATGFCTALLGLYVINRGDTARISRTLRDDESLEKLPLGSTAIVMPVFNEDPSRIFEGLRAIYQSLEQTGRLDEFDFFILSDSNDPNRWIQEEVAWAELCKQLNGFGRIFYRKRRISLNKKSGNVADFLRRWGSSYRYMVVLDADSIMTGESIVKLVAMMERNPTVGILQTAPRVVNGVTLYSRLQQFASRLYGPLFLAGLNYWHQGESNFWGHNAVIRVAPFMEHAALPELPGREPFGGRILSHDFVEAALLRRAGWKVWLAHDLEGSFEEGPPTLIDAAKRDRRWCQGNLQHSWLLTAKNLHPVNRFHLFQGIMGYVSSPIWLLFMLVSTLRLFARVEDGTVDPARYIMIFDHVVPVPQALALFGLTMTLIFLPKVLSVGLVLKHGRAAAYGGRVRLVLSALLETIASTLLAPINMMFHSKFVTYILLGQGVNWVTQQRTASDDPDWREAIITHSGQTLFGLVWGASAYILAPAFFWWLSPVLLGLVLSAPLSILLSRAGLGRRARELGLFLTPDETEPAPVLTQLEQNLEECYKHMLPIRELRRDFGLMQAILDPYVNAVHVSLLRQRRPGSYSVRRYFVELRRRLLADGPDKLTTREKMALLLDPESMNWLHEQLWKLPADQLSPWWRLAMRQYNVLTATPVTALYR</sequence>
<evidence type="ECO:0000259" key="13">
    <source>
        <dbReference type="Pfam" id="PF13632"/>
    </source>
</evidence>
<organism evidence="14 15">
    <name type="scientific">Oleiharenicola lentus</name>
    <dbReference type="NCBI Taxonomy" id="2508720"/>
    <lineage>
        <taxon>Bacteria</taxon>
        <taxon>Pseudomonadati</taxon>
        <taxon>Verrucomicrobiota</taxon>
        <taxon>Opitutia</taxon>
        <taxon>Opitutales</taxon>
        <taxon>Opitutaceae</taxon>
        <taxon>Oleiharenicola</taxon>
    </lineage>
</organism>
<dbReference type="OrthoDB" id="9775281at2"/>
<evidence type="ECO:0000256" key="8">
    <source>
        <dbReference type="ARBA" id="ARBA00022679"/>
    </source>
</evidence>
<feature type="transmembrane region" description="Helical" evidence="12">
    <location>
        <begin position="429"/>
        <end position="451"/>
    </location>
</feature>
<dbReference type="EMBL" id="SDHX01000001">
    <property type="protein sequence ID" value="RXK55681.1"/>
    <property type="molecule type" value="Genomic_DNA"/>
</dbReference>
<name>A0A4Q1CA10_9BACT</name>
<dbReference type="AlphaFoldDB" id="A0A4Q1CA10"/>
<proteinExistence type="inferred from homology"/>
<dbReference type="InterPro" id="IPR050321">
    <property type="entry name" value="Glycosyltr_2/OpgH_subfam"/>
</dbReference>
<dbReference type="Gene3D" id="3.90.550.10">
    <property type="entry name" value="Spore Coat Polysaccharide Biosynthesis Protein SpsA, Chain A"/>
    <property type="match status" value="1"/>
</dbReference>
<feature type="domain" description="Glycosyltransferase 2-like" evidence="13">
    <location>
        <begin position="206"/>
        <end position="401"/>
    </location>
</feature>
<comment type="similarity">
    <text evidence="3">Belongs to the glycosyltransferase 2 family. OpgH subfamily.</text>
</comment>
<evidence type="ECO:0000256" key="6">
    <source>
        <dbReference type="ARBA" id="ARBA00022519"/>
    </source>
</evidence>
<evidence type="ECO:0000256" key="9">
    <source>
        <dbReference type="ARBA" id="ARBA00022692"/>
    </source>
</evidence>
<evidence type="ECO:0000256" key="12">
    <source>
        <dbReference type="SAM" id="Phobius"/>
    </source>
</evidence>
<keyword evidence="6" id="KW-0997">Cell inner membrane</keyword>
<keyword evidence="9 12" id="KW-0812">Transmembrane</keyword>